<keyword evidence="4" id="KW-1133">Transmembrane helix</keyword>
<feature type="region of interest" description="Disordered" evidence="3">
    <location>
        <begin position="1"/>
        <end position="28"/>
    </location>
</feature>
<evidence type="ECO:0000313" key="6">
    <source>
        <dbReference type="Proteomes" id="UP000596661"/>
    </source>
</evidence>
<dbReference type="OMA" id="MAPANDH"/>
<evidence type="ECO:0000256" key="3">
    <source>
        <dbReference type="SAM" id="MobiDB-lite"/>
    </source>
</evidence>
<dbReference type="PANTHER" id="PTHR31234:SF65">
    <property type="entry name" value="LATE EMBRYOGENESIS ABUNDANT PROTEIN, LEA_2 SUBGROUP"/>
    <property type="match status" value="1"/>
</dbReference>
<dbReference type="Gramene" id="evm.model.ctgX15.4">
    <property type="protein sequence ID" value="cds.evm.model.ctgX15.4"/>
    <property type="gene ID" value="evm.TU.ctgX15.4"/>
</dbReference>
<evidence type="ECO:0000256" key="1">
    <source>
        <dbReference type="ARBA" id="ARBA00004370"/>
    </source>
</evidence>
<comment type="subcellular location">
    <subcellularLocation>
        <location evidence="1">Membrane</location>
    </subcellularLocation>
</comment>
<dbReference type="InterPro" id="IPR044839">
    <property type="entry name" value="NDR1-like"/>
</dbReference>
<dbReference type="AlphaFoldDB" id="A0A803QRQ0"/>
<dbReference type="EnsemblPlants" id="evm.model.ctgX15.4">
    <property type="protein sequence ID" value="cds.evm.model.ctgX15.4"/>
    <property type="gene ID" value="evm.TU.ctgX15.4"/>
</dbReference>
<keyword evidence="2 4" id="KW-0472">Membrane</keyword>
<reference evidence="5" key="1">
    <citation type="submission" date="2021-03" db="UniProtKB">
        <authorList>
            <consortium name="EnsemblPlants"/>
        </authorList>
    </citation>
    <scope>IDENTIFICATION</scope>
</reference>
<keyword evidence="6" id="KW-1185">Reference proteome</keyword>
<name>A0A803QRQ0_CANSA</name>
<evidence type="ECO:0000256" key="2">
    <source>
        <dbReference type="ARBA" id="ARBA00023136"/>
    </source>
</evidence>
<evidence type="ECO:0008006" key="7">
    <source>
        <dbReference type="Google" id="ProtNLM"/>
    </source>
</evidence>
<evidence type="ECO:0000313" key="5">
    <source>
        <dbReference type="EnsemblPlants" id="cds.evm.model.ctgX15.4"/>
    </source>
</evidence>
<feature type="transmembrane region" description="Helical" evidence="4">
    <location>
        <begin position="42"/>
        <end position="64"/>
    </location>
</feature>
<dbReference type="Proteomes" id="UP000596661">
    <property type="component" value="Unassembled WGS sequence"/>
</dbReference>
<dbReference type="PANTHER" id="PTHR31234">
    <property type="entry name" value="LATE EMBRYOGENESIS ABUNDANT (LEA) HYDROXYPROLINE-RICH GLYCOPROTEIN FAMILY"/>
    <property type="match status" value="1"/>
</dbReference>
<protein>
    <recommendedName>
        <fullName evidence="7">Late embryogenesis abundant protein LEA-2 subgroup domain-containing protein</fullName>
    </recommendedName>
</protein>
<accession>A0A803QRQ0</accession>
<evidence type="ECO:0000256" key="4">
    <source>
        <dbReference type="SAM" id="Phobius"/>
    </source>
</evidence>
<organism evidence="5 6">
    <name type="scientific">Cannabis sativa</name>
    <name type="common">Hemp</name>
    <name type="synonym">Marijuana</name>
    <dbReference type="NCBI Taxonomy" id="3483"/>
    <lineage>
        <taxon>Eukaryota</taxon>
        <taxon>Viridiplantae</taxon>
        <taxon>Streptophyta</taxon>
        <taxon>Embryophyta</taxon>
        <taxon>Tracheophyta</taxon>
        <taxon>Spermatophyta</taxon>
        <taxon>Magnoliopsida</taxon>
        <taxon>eudicotyledons</taxon>
        <taxon>Gunneridae</taxon>
        <taxon>Pentapetalae</taxon>
        <taxon>rosids</taxon>
        <taxon>fabids</taxon>
        <taxon>Rosales</taxon>
        <taxon>Cannabaceae</taxon>
        <taxon>Cannabis</taxon>
    </lineage>
</organism>
<proteinExistence type="predicted"/>
<dbReference type="GO" id="GO:0098542">
    <property type="term" value="P:defense response to other organism"/>
    <property type="evidence" value="ECO:0007669"/>
    <property type="project" value="InterPro"/>
</dbReference>
<keyword evidence="4" id="KW-0812">Transmembrane</keyword>
<sequence length="223" mass="24892">METEKFPLAPPHNTIQNDHHEVSQGTEEELGRKMPRKRIIQCIAFAAFVVLLIVVVLVFTVVVFRFKTPKFRLREALIKSSSIASSFTTNNTEKYSVNLLLDAEFTINNRNYGRFKYEPGSVVFSYRGFALGRAFIDDGRVRGRSSEKINTVVVLNSAGLDGRAESQLGRDVEAGVLTLTSYAELEGKVRVLGIKKKKSPKLSCSMDFVIAPGSHSIQNFKCL</sequence>
<dbReference type="GO" id="GO:0016020">
    <property type="term" value="C:membrane"/>
    <property type="evidence" value="ECO:0007669"/>
    <property type="project" value="UniProtKB-SubCell"/>
</dbReference>